<gene>
    <name evidence="1" type="ORF">CVT24_007365</name>
</gene>
<dbReference type="STRING" id="181874.A0A409YL49"/>
<dbReference type="OrthoDB" id="2593747at2759"/>
<sequence>MDTCPNDSNAHIDVDAVIANTAPVGSTIEPEIDDEFDAKIVVFKVENTIFSVLQGALMCPGSFFETMFSLPLPSSEDLSKEGCPQDSFTIEGTSKDNPIVLENVSKADFRSFLRQLFPLEGFIKCKSDEEFFAALRLATMWDFRKLRAQIIDMLTPEMKNHNFVDLILLAKKHGVKSWLQHGYETAIRDKNPLSVFDMYKAGVDLITISKLVTLRDSWLYRASLERELRCMPSLQQDCSSHEHLALNRCMNCSYRYAIPSAAGLEPESSHNGMPKNRATQLVLAHFNTELSAMLDDQ</sequence>
<evidence type="ECO:0000313" key="2">
    <source>
        <dbReference type="Proteomes" id="UP000284842"/>
    </source>
</evidence>
<keyword evidence="2" id="KW-1185">Reference proteome</keyword>
<organism evidence="1 2">
    <name type="scientific">Panaeolus cyanescens</name>
    <dbReference type="NCBI Taxonomy" id="181874"/>
    <lineage>
        <taxon>Eukaryota</taxon>
        <taxon>Fungi</taxon>
        <taxon>Dikarya</taxon>
        <taxon>Basidiomycota</taxon>
        <taxon>Agaricomycotina</taxon>
        <taxon>Agaricomycetes</taxon>
        <taxon>Agaricomycetidae</taxon>
        <taxon>Agaricales</taxon>
        <taxon>Agaricineae</taxon>
        <taxon>Galeropsidaceae</taxon>
        <taxon>Panaeolus</taxon>
    </lineage>
</organism>
<dbReference type="InParanoid" id="A0A409YL49"/>
<accession>A0A409YL49</accession>
<dbReference type="InterPro" id="IPR011333">
    <property type="entry name" value="SKP1/BTB/POZ_sf"/>
</dbReference>
<dbReference type="AlphaFoldDB" id="A0A409YL49"/>
<reference evidence="1 2" key="1">
    <citation type="journal article" date="2018" name="Evol. Lett.">
        <title>Horizontal gene cluster transfer increased hallucinogenic mushroom diversity.</title>
        <authorList>
            <person name="Reynolds H.T."/>
            <person name="Vijayakumar V."/>
            <person name="Gluck-Thaler E."/>
            <person name="Korotkin H.B."/>
            <person name="Matheny P.B."/>
            <person name="Slot J.C."/>
        </authorList>
    </citation>
    <scope>NUCLEOTIDE SEQUENCE [LARGE SCALE GENOMIC DNA]</scope>
    <source>
        <strain evidence="1 2">2629</strain>
    </source>
</reference>
<evidence type="ECO:0000313" key="1">
    <source>
        <dbReference type="EMBL" id="PPR03766.1"/>
    </source>
</evidence>
<comment type="caution">
    <text evidence="1">The sequence shown here is derived from an EMBL/GenBank/DDBJ whole genome shotgun (WGS) entry which is preliminary data.</text>
</comment>
<proteinExistence type="predicted"/>
<name>A0A409YL49_9AGAR</name>
<dbReference type="Gene3D" id="3.30.710.10">
    <property type="entry name" value="Potassium Channel Kv1.1, Chain A"/>
    <property type="match status" value="1"/>
</dbReference>
<dbReference type="EMBL" id="NHTK01001025">
    <property type="protein sequence ID" value="PPR03766.1"/>
    <property type="molecule type" value="Genomic_DNA"/>
</dbReference>
<protein>
    <recommendedName>
        <fullName evidence="3">BTB domain-containing protein</fullName>
    </recommendedName>
</protein>
<evidence type="ECO:0008006" key="3">
    <source>
        <dbReference type="Google" id="ProtNLM"/>
    </source>
</evidence>
<dbReference type="Proteomes" id="UP000284842">
    <property type="component" value="Unassembled WGS sequence"/>
</dbReference>